<evidence type="ECO:0000313" key="1">
    <source>
        <dbReference type="EMBL" id="KIK17426.1"/>
    </source>
</evidence>
<dbReference type="Proteomes" id="UP000054018">
    <property type="component" value="Unassembled WGS sequence"/>
</dbReference>
<reference evidence="2" key="2">
    <citation type="submission" date="2015-01" db="EMBL/GenBank/DDBJ databases">
        <title>Evolutionary Origins and Diversification of the Mycorrhizal Mutualists.</title>
        <authorList>
            <consortium name="DOE Joint Genome Institute"/>
            <consortium name="Mycorrhizal Genomics Consortium"/>
            <person name="Kohler A."/>
            <person name="Kuo A."/>
            <person name="Nagy L.G."/>
            <person name="Floudas D."/>
            <person name="Copeland A."/>
            <person name="Barry K.W."/>
            <person name="Cichocki N."/>
            <person name="Veneault-Fourrey C."/>
            <person name="LaButti K."/>
            <person name="Lindquist E.A."/>
            <person name="Lipzen A."/>
            <person name="Lundell T."/>
            <person name="Morin E."/>
            <person name="Murat C."/>
            <person name="Riley R."/>
            <person name="Ohm R."/>
            <person name="Sun H."/>
            <person name="Tunlid A."/>
            <person name="Henrissat B."/>
            <person name="Grigoriev I.V."/>
            <person name="Hibbett D.S."/>
            <person name="Martin F."/>
        </authorList>
    </citation>
    <scope>NUCLEOTIDE SEQUENCE [LARGE SCALE GENOMIC DNA]</scope>
    <source>
        <strain evidence="2">441</strain>
    </source>
</reference>
<reference evidence="1 2" key="1">
    <citation type="submission" date="2014-04" db="EMBL/GenBank/DDBJ databases">
        <authorList>
            <consortium name="DOE Joint Genome Institute"/>
            <person name="Kuo A."/>
            <person name="Kohler A."/>
            <person name="Costa M.D."/>
            <person name="Nagy L.G."/>
            <person name="Floudas D."/>
            <person name="Copeland A."/>
            <person name="Barry K.W."/>
            <person name="Cichocki N."/>
            <person name="Veneault-Fourrey C."/>
            <person name="LaButti K."/>
            <person name="Lindquist E.A."/>
            <person name="Lipzen A."/>
            <person name="Lundell T."/>
            <person name="Morin E."/>
            <person name="Murat C."/>
            <person name="Sun H."/>
            <person name="Tunlid A."/>
            <person name="Henrissat B."/>
            <person name="Grigoriev I.V."/>
            <person name="Hibbett D.S."/>
            <person name="Martin F."/>
            <person name="Nordberg H.P."/>
            <person name="Cantor M.N."/>
            <person name="Hua S.X."/>
        </authorList>
    </citation>
    <scope>NUCLEOTIDE SEQUENCE [LARGE SCALE GENOMIC DNA]</scope>
    <source>
        <strain evidence="1 2">441</strain>
    </source>
</reference>
<evidence type="ECO:0000313" key="2">
    <source>
        <dbReference type="Proteomes" id="UP000054018"/>
    </source>
</evidence>
<dbReference type="EMBL" id="KN833828">
    <property type="protein sequence ID" value="KIK17426.1"/>
    <property type="molecule type" value="Genomic_DNA"/>
</dbReference>
<protein>
    <submittedName>
        <fullName evidence="1">Uncharacterized protein</fullName>
    </submittedName>
</protein>
<organism evidence="1 2">
    <name type="scientific">Pisolithus microcarpus 441</name>
    <dbReference type="NCBI Taxonomy" id="765257"/>
    <lineage>
        <taxon>Eukaryota</taxon>
        <taxon>Fungi</taxon>
        <taxon>Dikarya</taxon>
        <taxon>Basidiomycota</taxon>
        <taxon>Agaricomycotina</taxon>
        <taxon>Agaricomycetes</taxon>
        <taxon>Agaricomycetidae</taxon>
        <taxon>Boletales</taxon>
        <taxon>Sclerodermatineae</taxon>
        <taxon>Pisolithaceae</taxon>
        <taxon>Pisolithus</taxon>
    </lineage>
</organism>
<gene>
    <name evidence="1" type="ORF">PISMIDRAFT_685293</name>
</gene>
<sequence>MALQHPHLGQPLPALPLTLSAQHHPFWVQITSLHNDIFPTIAHQLHPPDCWTRGLEHRVLNPSHKKSRRLVTKTKSSFDIVQTSYGNETIIR</sequence>
<dbReference type="AlphaFoldDB" id="A0A0C9YL84"/>
<proteinExistence type="predicted"/>
<keyword evidence="2" id="KW-1185">Reference proteome</keyword>
<name>A0A0C9YL84_9AGAM</name>
<accession>A0A0C9YL84</accession>
<dbReference type="HOGENOM" id="CLU_2414136_0_0_1"/>